<dbReference type="PANTHER" id="PTHR23117:SF13">
    <property type="entry name" value="GUANYLATE KINASE"/>
    <property type="match status" value="1"/>
</dbReference>
<dbReference type="Pfam" id="PF00625">
    <property type="entry name" value="Guanylate_kin"/>
    <property type="match status" value="1"/>
</dbReference>
<dbReference type="EMBL" id="RDBM01000037">
    <property type="protein sequence ID" value="TXS25342.1"/>
    <property type="molecule type" value="Genomic_DNA"/>
</dbReference>
<evidence type="ECO:0000256" key="3">
    <source>
        <dbReference type="ARBA" id="ARBA00012961"/>
    </source>
</evidence>
<reference evidence="14" key="1">
    <citation type="submission" date="2018-10" db="EMBL/GenBank/DDBJ databases">
        <authorList>
            <person name="Hariharan J."/>
            <person name="Choudoir M.J."/>
            <person name="Diebold P."/>
            <person name="Panke-Buisse K."/>
            <person name="Campbell A.N."/>
            <person name="Buckley D.H."/>
        </authorList>
    </citation>
    <scope>NUCLEOTIDE SEQUENCE</scope>
    <source>
        <strain evidence="14">Gb1</strain>
    </source>
</reference>
<dbReference type="InterPro" id="IPR008144">
    <property type="entry name" value="Guanylate_kin-like_dom"/>
</dbReference>
<gene>
    <name evidence="11" type="primary">gmk</name>
    <name evidence="14" type="ORF">EAO74_34175</name>
</gene>
<comment type="similarity">
    <text evidence="2 11">Belongs to the guanylate kinase family.</text>
</comment>
<evidence type="ECO:0000313" key="14">
    <source>
        <dbReference type="EMBL" id="TXS25342.1"/>
    </source>
</evidence>
<dbReference type="EC" id="2.7.4.8" evidence="3 11"/>
<keyword evidence="8 11" id="KW-0067">ATP-binding</keyword>
<dbReference type="InterPro" id="IPR008145">
    <property type="entry name" value="GK/Ca_channel_bsu"/>
</dbReference>
<dbReference type="PANTHER" id="PTHR23117">
    <property type="entry name" value="GUANYLATE KINASE-RELATED"/>
    <property type="match status" value="1"/>
</dbReference>
<evidence type="ECO:0000256" key="12">
    <source>
        <dbReference type="SAM" id="MobiDB-lite"/>
    </source>
</evidence>
<dbReference type="GO" id="GO:0005524">
    <property type="term" value="F:ATP binding"/>
    <property type="evidence" value="ECO:0007669"/>
    <property type="project" value="UniProtKB-UniRule"/>
</dbReference>
<evidence type="ECO:0000256" key="10">
    <source>
        <dbReference type="ARBA" id="ARBA00048594"/>
    </source>
</evidence>
<evidence type="ECO:0000256" key="2">
    <source>
        <dbReference type="ARBA" id="ARBA00005790"/>
    </source>
</evidence>
<evidence type="ECO:0000256" key="5">
    <source>
        <dbReference type="ARBA" id="ARBA00022679"/>
    </source>
</evidence>
<feature type="region of interest" description="Disordered" evidence="12">
    <location>
        <begin position="1"/>
        <end position="22"/>
    </location>
</feature>
<evidence type="ECO:0000256" key="6">
    <source>
        <dbReference type="ARBA" id="ARBA00022741"/>
    </source>
</evidence>
<dbReference type="Gene3D" id="3.40.50.300">
    <property type="entry name" value="P-loop containing nucleotide triphosphate hydrolases"/>
    <property type="match status" value="1"/>
</dbReference>
<dbReference type="InterPro" id="IPR027417">
    <property type="entry name" value="P-loop_NTPase"/>
</dbReference>
<comment type="catalytic activity">
    <reaction evidence="10 11">
        <text>GMP + ATP = GDP + ADP</text>
        <dbReference type="Rhea" id="RHEA:20780"/>
        <dbReference type="ChEBI" id="CHEBI:30616"/>
        <dbReference type="ChEBI" id="CHEBI:58115"/>
        <dbReference type="ChEBI" id="CHEBI:58189"/>
        <dbReference type="ChEBI" id="CHEBI:456216"/>
        <dbReference type="EC" id="2.7.4.8"/>
    </reaction>
</comment>
<dbReference type="InterPro" id="IPR017665">
    <property type="entry name" value="Guanylate_kinase"/>
</dbReference>
<dbReference type="GO" id="GO:0005829">
    <property type="term" value="C:cytosol"/>
    <property type="evidence" value="ECO:0007669"/>
    <property type="project" value="TreeGrafter"/>
</dbReference>
<comment type="caution">
    <text evidence="14">The sequence shown here is derived from an EMBL/GenBank/DDBJ whole genome shotgun (WGS) entry which is preliminary data.</text>
</comment>
<name>A0A652KNW0_9ACTN</name>
<comment type="subcellular location">
    <subcellularLocation>
        <location evidence="11">Cytoplasm</location>
    </subcellularLocation>
</comment>
<dbReference type="FunFam" id="3.30.63.10:FF:000002">
    <property type="entry name" value="Guanylate kinase 1"/>
    <property type="match status" value="1"/>
</dbReference>
<dbReference type="SUPFAM" id="SSF52540">
    <property type="entry name" value="P-loop containing nucleoside triphosphate hydrolases"/>
    <property type="match status" value="1"/>
</dbReference>
<protein>
    <recommendedName>
        <fullName evidence="4 11">Guanylate kinase</fullName>
        <ecNumber evidence="3 11">2.7.4.8</ecNumber>
    </recommendedName>
    <alternativeName>
        <fullName evidence="9 11">GMP kinase</fullName>
    </alternativeName>
</protein>
<keyword evidence="6 11" id="KW-0547">Nucleotide-binding</keyword>
<keyword evidence="11" id="KW-0963">Cytoplasm</keyword>
<proteinExistence type="inferred from homology"/>
<accession>A0A652KNW0</accession>
<feature type="domain" description="Guanylate kinase-like" evidence="13">
    <location>
        <begin position="17"/>
        <end position="195"/>
    </location>
</feature>
<dbReference type="PROSITE" id="PS50052">
    <property type="entry name" value="GUANYLATE_KINASE_2"/>
    <property type="match status" value="1"/>
</dbReference>
<dbReference type="InterPro" id="IPR020590">
    <property type="entry name" value="Guanylate_kinase_CS"/>
</dbReference>
<evidence type="ECO:0000259" key="13">
    <source>
        <dbReference type="PROSITE" id="PS50052"/>
    </source>
</evidence>
<evidence type="ECO:0000256" key="8">
    <source>
        <dbReference type="ARBA" id="ARBA00022840"/>
    </source>
</evidence>
<keyword evidence="7 11" id="KW-0418">Kinase</keyword>
<evidence type="ECO:0000256" key="9">
    <source>
        <dbReference type="ARBA" id="ARBA00030128"/>
    </source>
</evidence>
<keyword evidence="5 11" id="KW-0808">Transferase</keyword>
<dbReference type="RefSeq" id="WP_099176877.1">
    <property type="nucleotide sequence ID" value="NZ_RDBM01000037.1"/>
</dbReference>
<dbReference type="AlphaFoldDB" id="A0A652KNW0"/>
<evidence type="ECO:0000256" key="1">
    <source>
        <dbReference type="ARBA" id="ARBA00003531"/>
    </source>
</evidence>
<organism evidence="14">
    <name type="scientific">Streptomyces sp. gb1(2016)</name>
    <dbReference type="NCBI Taxonomy" id="1828321"/>
    <lineage>
        <taxon>Bacteria</taxon>
        <taxon>Bacillati</taxon>
        <taxon>Actinomycetota</taxon>
        <taxon>Actinomycetes</taxon>
        <taxon>Kitasatosporales</taxon>
        <taxon>Streptomycetaceae</taxon>
        <taxon>Streptomyces</taxon>
    </lineage>
</organism>
<dbReference type="SMART" id="SM00072">
    <property type="entry name" value="GuKc"/>
    <property type="match status" value="1"/>
</dbReference>
<sequence length="205" mass="22511">MAATSRGTSPVPPDVRPRLTVLSGPSGVGKSTVVAHMRKVHPEVWLSVSATTRKPRPGERNGVHYFFVDNEEFDKLIANGELLEWAEFAGNRYGTPRQAVLDRLEAGEPVLLEIDLQGARLVRQSMPEAQLVFLAPPGWDELVRRLTGRGTESQEVIERRLAAAKVELAAEAEFDTTLVNTSVEDVARELLTLMLQASGLRGTDD</sequence>
<evidence type="ECO:0000256" key="4">
    <source>
        <dbReference type="ARBA" id="ARBA00016296"/>
    </source>
</evidence>
<dbReference type="PROSITE" id="PS00856">
    <property type="entry name" value="GUANYLATE_KINASE_1"/>
    <property type="match status" value="1"/>
</dbReference>
<evidence type="ECO:0000256" key="7">
    <source>
        <dbReference type="ARBA" id="ARBA00022777"/>
    </source>
</evidence>
<feature type="binding site" evidence="11">
    <location>
        <begin position="24"/>
        <end position="31"/>
    </location>
    <ligand>
        <name>ATP</name>
        <dbReference type="ChEBI" id="CHEBI:30616"/>
    </ligand>
</feature>
<evidence type="ECO:0000256" key="11">
    <source>
        <dbReference type="HAMAP-Rule" id="MF_00328"/>
    </source>
</evidence>
<dbReference type="GO" id="GO:0004385">
    <property type="term" value="F:GMP kinase activity"/>
    <property type="evidence" value="ECO:0007669"/>
    <property type="project" value="UniProtKB-UniRule"/>
</dbReference>
<comment type="function">
    <text evidence="1 11">Essential for recycling GMP and indirectly, cGMP.</text>
</comment>
<dbReference type="HAMAP" id="MF_00328">
    <property type="entry name" value="Guanylate_kinase"/>
    <property type="match status" value="1"/>
</dbReference>
<dbReference type="Gene3D" id="3.30.63.10">
    <property type="entry name" value="Guanylate Kinase phosphate binding domain"/>
    <property type="match status" value="1"/>
</dbReference>
<dbReference type="NCBIfam" id="TIGR03263">
    <property type="entry name" value="guanyl_kin"/>
    <property type="match status" value="1"/>
</dbReference>
<dbReference type="CDD" id="cd00071">
    <property type="entry name" value="GMPK"/>
    <property type="match status" value="1"/>
</dbReference>